<keyword evidence="8" id="KW-1185">Reference proteome</keyword>
<proteinExistence type="inferred from homology"/>
<gene>
    <name evidence="7" type="ORF">TD95_005070</name>
</gene>
<dbReference type="AlphaFoldDB" id="A0A0F4Z7P8"/>
<keyword evidence="6" id="KW-0812">Transmembrane</keyword>
<evidence type="ECO:0000256" key="4">
    <source>
        <dbReference type="ARBA" id="ARBA00022729"/>
    </source>
</evidence>
<evidence type="ECO:0008006" key="9">
    <source>
        <dbReference type="Google" id="ProtNLM"/>
    </source>
</evidence>
<organism evidence="7 8">
    <name type="scientific">Thielaviopsis punctulata</name>
    <dbReference type="NCBI Taxonomy" id="72032"/>
    <lineage>
        <taxon>Eukaryota</taxon>
        <taxon>Fungi</taxon>
        <taxon>Dikarya</taxon>
        <taxon>Ascomycota</taxon>
        <taxon>Pezizomycotina</taxon>
        <taxon>Sordariomycetes</taxon>
        <taxon>Hypocreomycetidae</taxon>
        <taxon>Microascales</taxon>
        <taxon>Ceratocystidaceae</taxon>
        <taxon>Thielaviopsis</taxon>
    </lineage>
</organism>
<dbReference type="PANTHER" id="PTHR13234">
    <property type="entry name" value="GAMMA-INTERFERON INDUCIBLE LYSOSOMAL THIOL REDUCTASE GILT"/>
    <property type="match status" value="1"/>
</dbReference>
<evidence type="ECO:0000256" key="5">
    <source>
        <dbReference type="ARBA" id="ARBA00023180"/>
    </source>
</evidence>
<evidence type="ECO:0000313" key="8">
    <source>
        <dbReference type="Proteomes" id="UP000033483"/>
    </source>
</evidence>
<evidence type="ECO:0000256" key="6">
    <source>
        <dbReference type="SAM" id="Phobius"/>
    </source>
</evidence>
<comment type="caution">
    <text evidence="7">The sequence shown here is derived from an EMBL/GenBank/DDBJ whole genome shotgun (WGS) entry which is preliminary data.</text>
</comment>
<dbReference type="PANTHER" id="PTHR13234:SF8">
    <property type="entry name" value="GAMMA-INTERFERON-INDUCIBLE LYSOSOMAL THIOL REDUCTASE"/>
    <property type="match status" value="1"/>
</dbReference>
<dbReference type="InterPro" id="IPR004911">
    <property type="entry name" value="Interferon-induced_GILT"/>
</dbReference>
<reference evidence="7 8" key="1">
    <citation type="submission" date="2015-03" db="EMBL/GenBank/DDBJ databases">
        <authorList>
            <person name="Radwan O."/>
            <person name="Al-Naeli F.A."/>
            <person name="Rendon G.A."/>
            <person name="Fields C."/>
        </authorList>
    </citation>
    <scope>NUCLEOTIDE SEQUENCE [LARGE SCALE GENOMIC DNA]</scope>
    <source>
        <strain evidence="7">CR-DP1</strain>
    </source>
</reference>
<name>A0A0F4Z7P8_9PEZI</name>
<dbReference type="OrthoDB" id="958254at2759"/>
<dbReference type="GO" id="GO:0016671">
    <property type="term" value="F:oxidoreductase activity, acting on a sulfur group of donors, disulfide as acceptor"/>
    <property type="evidence" value="ECO:0007669"/>
    <property type="project" value="InterPro"/>
</dbReference>
<keyword evidence="5" id="KW-0325">Glycoprotein</keyword>
<keyword evidence="3" id="KW-0964">Secreted</keyword>
<protein>
    <recommendedName>
        <fullName evidence="9">Gamma interferon inducible lysosomal thiol reductase</fullName>
    </recommendedName>
</protein>
<keyword evidence="6" id="KW-0472">Membrane</keyword>
<feature type="transmembrane region" description="Helical" evidence="6">
    <location>
        <begin position="22"/>
        <end position="39"/>
    </location>
</feature>
<dbReference type="GO" id="GO:0005576">
    <property type="term" value="C:extracellular region"/>
    <property type="evidence" value="ECO:0007669"/>
    <property type="project" value="UniProtKB-SubCell"/>
</dbReference>
<keyword evidence="4" id="KW-0732">Signal</keyword>
<comment type="similarity">
    <text evidence="2">Belongs to the GILT family.</text>
</comment>
<sequence>PDADTDADADMLSPAIRRRQRPLLAAFFIALIMLSFWHLQPVMAPAARLAAIKDAYGLGFADASGAAGAADATADIGLAMTKKVPLEVHIMSKCPDAEMCLSDMVLPAMMRVNDLVDFKLSFIGALSEDDGGVLCKHGPTECMGNIIELCAFELYPDPKIALGFTMCITRDFPHIPERSLVQDCALEHGMDFKALNECANREDGAHGISMLRRSVTETSQAGVTRSCTVRVNNEVYCIADDGSWKNCPKGSSVDTLVKTIKGLAYSA</sequence>
<keyword evidence="6" id="KW-1133">Transmembrane helix</keyword>
<accession>A0A0F4Z7P8</accession>
<evidence type="ECO:0000313" key="7">
    <source>
        <dbReference type="EMBL" id="KKA26527.1"/>
    </source>
</evidence>
<feature type="non-terminal residue" evidence="7">
    <location>
        <position position="1"/>
    </location>
</feature>
<dbReference type="EMBL" id="LAEV01002145">
    <property type="protein sequence ID" value="KKA26527.1"/>
    <property type="molecule type" value="Genomic_DNA"/>
</dbReference>
<evidence type="ECO:0000256" key="2">
    <source>
        <dbReference type="ARBA" id="ARBA00005679"/>
    </source>
</evidence>
<dbReference type="Pfam" id="PF03227">
    <property type="entry name" value="GILT"/>
    <property type="match status" value="1"/>
</dbReference>
<comment type="subcellular location">
    <subcellularLocation>
        <location evidence="1">Secreted</location>
    </subcellularLocation>
</comment>
<dbReference type="Proteomes" id="UP000033483">
    <property type="component" value="Unassembled WGS sequence"/>
</dbReference>
<evidence type="ECO:0000256" key="3">
    <source>
        <dbReference type="ARBA" id="ARBA00022525"/>
    </source>
</evidence>
<evidence type="ECO:0000256" key="1">
    <source>
        <dbReference type="ARBA" id="ARBA00004613"/>
    </source>
</evidence>